<evidence type="ECO:0000313" key="2">
    <source>
        <dbReference type="Proteomes" id="UP000007129"/>
    </source>
</evidence>
<gene>
    <name evidence="1" type="ORF">MPH_01581</name>
</gene>
<dbReference type="Proteomes" id="UP000007129">
    <property type="component" value="Unassembled WGS sequence"/>
</dbReference>
<dbReference type="OrthoDB" id="3940905at2759"/>
<dbReference type="InParanoid" id="K2RF32"/>
<dbReference type="eggNOG" id="ENOG502R6ZQ">
    <property type="taxonomic scope" value="Eukaryota"/>
</dbReference>
<organism evidence="1 2">
    <name type="scientific">Macrophomina phaseolina (strain MS6)</name>
    <name type="common">Charcoal rot fungus</name>
    <dbReference type="NCBI Taxonomy" id="1126212"/>
    <lineage>
        <taxon>Eukaryota</taxon>
        <taxon>Fungi</taxon>
        <taxon>Dikarya</taxon>
        <taxon>Ascomycota</taxon>
        <taxon>Pezizomycotina</taxon>
        <taxon>Dothideomycetes</taxon>
        <taxon>Dothideomycetes incertae sedis</taxon>
        <taxon>Botryosphaeriales</taxon>
        <taxon>Botryosphaeriaceae</taxon>
        <taxon>Macrophomina</taxon>
    </lineage>
</organism>
<comment type="caution">
    <text evidence="1">The sequence shown here is derived from an EMBL/GenBank/DDBJ whole genome shotgun (WGS) entry which is preliminary data.</text>
</comment>
<dbReference type="VEuPathDB" id="FungiDB:MPH_01581"/>
<accession>K2RF32</accession>
<protein>
    <submittedName>
        <fullName evidence="1">Uncharacterized protein</fullName>
    </submittedName>
</protein>
<proteinExistence type="predicted"/>
<dbReference type="EMBL" id="AHHD01000060">
    <property type="protein sequence ID" value="EKG21096.1"/>
    <property type="molecule type" value="Genomic_DNA"/>
</dbReference>
<name>K2RF32_MACPH</name>
<dbReference type="STRING" id="1126212.K2RF32"/>
<dbReference type="HOGENOM" id="CLU_488392_0_0_1"/>
<dbReference type="AlphaFoldDB" id="K2RF32"/>
<reference evidence="1 2" key="1">
    <citation type="journal article" date="2012" name="BMC Genomics">
        <title>Tools to kill: Genome of one of the most destructive plant pathogenic fungi Macrophomina phaseolina.</title>
        <authorList>
            <person name="Islam M.S."/>
            <person name="Haque M.S."/>
            <person name="Islam M.M."/>
            <person name="Emdad E.M."/>
            <person name="Halim A."/>
            <person name="Hossen Q.M.M."/>
            <person name="Hossain M.Z."/>
            <person name="Ahmed B."/>
            <person name="Rahim S."/>
            <person name="Rahman M.S."/>
            <person name="Alam M.M."/>
            <person name="Hou S."/>
            <person name="Wan X."/>
            <person name="Saito J.A."/>
            <person name="Alam M."/>
        </authorList>
    </citation>
    <scope>NUCLEOTIDE SEQUENCE [LARGE SCALE GENOMIC DNA]</scope>
    <source>
        <strain evidence="1 2">MS6</strain>
    </source>
</reference>
<evidence type="ECO:0000313" key="1">
    <source>
        <dbReference type="EMBL" id="EKG21096.1"/>
    </source>
</evidence>
<sequence>MSSSRALACLSMPNFLSCLSSMPRADNGASVAGTPAVLNLLQSQRHVHLHTLRVSVGEILHVGALIQGYYGSTSPASAPGAAIVVDDIDDGFNQICALAAHITGEQAGRVSSYISSFSRVTIMRGSKPPSVCRDKTAYNTALNAATCALWTVLSRLCQSMSGARVIWHSHADPTFLAHILQTTKKPAIDAITVFDALSFLQNAIRLPQPIERKYGFPSPWPIILNKTKSHNISLVFASSGSMRTQLNAYGSPLILGVRNHFPVLLPESIWKCALGEAMDSLLVGVFRLLAGGDLSASSPKRTGSTVVAEVKRRLNARLGRGWAKSCVNDRSYTQQAIVATVQGALPGSLRSPDPVLRLDPNAPFPTLAALTQMIVSPSPSSSASAISRLAMGPHAAPFTNASSANNGPTSACQWAVRAVIAPRNPPLPPNTPSESVIVQIVPNGSNVHVLTSAQPQSIQNAVSGRWAGYVGSMQRRERQYPASSGGGSNGFGVSKETARVWCAVVPGIAAVAVEEWGRKVVGKLRGAEKAKFEREIGVLLQAARECSFTKRCQRVLKG</sequence>